<proteinExistence type="inferred from homology"/>
<dbReference type="InterPro" id="IPR006143">
    <property type="entry name" value="RND_pump_MFP"/>
</dbReference>
<accession>A0A1G8JRA4</accession>
<protein>
    <submittedName>
        <fullName evidence="5">RND family efflux transporter, MFP subunit</fullName>
    </submittedName>
</protein>
<keyword evidence="6" id="KW-1185">Reference proteome</keyword>
<dbReference type="Gene3D" id="2.40.50.100">
    <property type="match status" value="2"/>
</dbReference>
<dbReference type="SUPFAM" id="SSF56954">
    <property type="entry name" value="Outer membrane efflux proteins (OEP)"/>
    <property type="match status" value="1"/>
</dbReference>
<evidence type="ECO:0000313" key="6">
    <source>
        <dbReference type="Proteomes" id="UP000199163"/>
    </source>
</evidence>
<dbReference type="Proteomes" id="UP000199163">
    <property type="component" value="Unassembled WGS sequence"/>
</dbReference>
<dbReference type="Pfam" id="PF25876">
    <property type="entry name" value="HH_MFP_RND"/>
    <property type="match status" value="1"/>
</dbReference>
<dbReference type="RefSeq" id="WP_091276601.1">
    <property type="nucleotide sequence ID" value="NZ_FNDK01000036.1"/>
</dbReference>
<feature type="compositionally biased region" description="Polar residues" evidence="2">
    <location>
        <begin position="154"/>
        <end position="172"/>
    </location>
</feature>
<dbReference type="Gene3D" id="2.40.30.170">
    <property type="match status" value="1"/>
</dbReference>
<dbReference type="OrthoDB" id="2456449at2"/>
<comment type="similarity">
    <text evidence="1">Belongs to the membrane fusion protein (MFP) (TC 8.A.1) family.</text>
</comment>
<dbReference type="Gene3D" id="2.40.420.20">
    <property type="match status" value="1"/>
</dbReference>
<feature type="region of interest" description="Disordered" evidence="2">
    <location>
        <begin position="505"/>
        <end position="527"/>
    </location>
</feature>
<dbReference type="SUPFAM" id="SSF111369">
    <property type="entry name" value="HlyD-like secretion proteins"/>
    <property type="match status" value="1"/>
</dbReference>
<feature type="chain" id="PRO_5038487132" evidence="3">
    <location>
        <begin position="23"/>
        <end position="527"/>
    </location>
</feature>
<dbReference type="STRING" id="568899.SAMN05192534_1364"/>
<evidence type="ECO:0000256" key="1">
    <source>
        <dbReference type="ARBA" id="ARBA00009477"/>
    </source>
</evidence>
<dbReference type="InterPro" id="IPR058624">
    <property type="entry name" value="MdtA-like_HH"/>
</dbReference>
<evidence type="ECO:0000256" key="3">
    <source>
        <dbReference type="SAM" id="SignalP"/>
    </source>
</evidence>
<dbReference type="Gene3D" id="1.10.287.470">
    <property type="entry name" value="Helix hairpin bin"/>
    <property type="match status" value="3"/>
</dbReference>
<organism evidence="5 6">
    <name type="scientific">Alteribacillus persepolensis</name>
    <dbReference type="NCBI Taxonomy" id="568899"/>
    <lineage>
        <taxon>Bacteria</taxon>
        <taxon>Bacillati</taxon>
        <taxon>Bacillota</taxon>
        <taxon>Bacilli</taxon>
        <taxon>Bacillales</taxon>
        <taxon>Bacillaceae</taxon>
        <taxon>Alteribacillus</taxon>
    </lineage>
</organism>
<feature type="signal peptide" evidence="3">
    <location>
        <begin position="1"/>
        <end position="22"/>
    </location>
</feature>
<evidence type="ECO:0000256" key="2">
    <source>
        <dbReference type="SAM" id="MobiDB-lite"/>
    </source>
</evidence>
<gene>
    <name evidence="5" type="ORF">SAMN05192534_1364</name>
</gene>
<feature type="domain" description="Multidrug resistance protein MdtA-like alpha-helical hairpin" evidence="4">
    <location>
        <begin position="179"/>
        <end position="244"/>
    </location>
</feature>
<dbReference type="GO" id="GO:1990281">
    <property type="term" value="C:efflux pump complex"/>
    <property type="evidence" value="ECO:0007669"/>
    <property type="project" value="TreeGrafter"/>
</dbReference>
<dbReference type="PROSITE" id="PS51257">
    <property type="entry name" value="PROKAR_LIPOPROTEIN"/>
    <property type="match status" value="1"/>
</dbReference>
<feature type="region of interest" description="Disordered" evidence="2">
    <location>
        <begin position="153"/>
        <end position="239"/>
    </location>
</feature>
<dbReference type="AlphaFoldDB" id="A0A1G8JRA4"/>
<reference evidence="5 6" key="1">
    <citation type="submission" date="2016-10" db="EMBL/GenBank/DDBJ databases">
        <authorList>
            <person name="de Groot N.N."/>
        </authorList>
    </citation>
    <scope>NUCLEOTIDE SEQUENCE [LARGE SCALE GENOMIC DNA]</scope>
    <source>
        <strain evidence="5 6">DSM 21632</strain>
    </source>
</reference>
<evidence type="ECO:0000259" key="4">
    <source>
        <dbReference type="Pfam" id="PF25876"/>
    </source>
</evidence>
<evidence type="ECO:0000313" key="5">
    <source>
        <dbReference type="EMBL" id="SDI33557.1"/>
    </source>
</evidence>
<feature type="compositionally biased region" description="Basic and acidic residues" evidence="2">
    <location>
        <begin position="183"/>
        <end position="202"/>
    </location>
</feature>
<dbReference type="EMBL" id="FNDK01000036">
    <property type="protein sequence ID" value="SDI33557.1"/>
    <property type="molecule type" value="Genomic_DNA"/>
</dbReference>
<keyword evidence="3" id="KW-0732">Signal</keyword>
<dbReference type="NCBIfam" id="TIGR01730">
    <property type="entry name" value="RND_mfp"/>
    <property type="match status" value="1"/>
</dbReference>
<dbReference type="GO" id="GO:0015562">
    <property type="term" value="F:efflux transmembrane transporter activity"/>
    <property type="evidence" value="ECO:0007669"/>
    <property type="project" value="InterPro"/>
</dbReference>
<sequence>MKKDTLRVIGVLACCITFVFLAACQSTDVGTDTEEVVPVETSLVNAGSLTGNQSISATTEALSEVALTPSINAEIMEVRVDKGDTVEEGQVLAVLDDTDLQHALEQERAAYERAKSTITMAEAGERGAQANAEQSRVALENADHAINQAREQYEQAQTNLKQAKENQGNSMEQAERSVASAERSLETAKRGLETAERERDRSQQLFDNGLISKQELEQAEEAVEDAKDNVQSAEDSLSDAEDNLEEIQQEYDIELLESDVEQARLQWEEAKDAKKELQTSIDSAEAAVDEAGGSIDDANAALEQARIAVEQAEENLADAVVRAPTSGKVLDMNGEPGEMYGGQEPILTLGELNALHAVANVTPNQLTLFEEGNEVSVRFPSVETETTGTVTHVASTADENGMFPVEVQVSNADQSLRAGIHAELLIEETYVKDSLLVPTEAVITMEGEPSVFVAEDNTAELVSVEVIREESDYTAVRADDLADGSTIVVRGQYFLTDGAAVEDVTEIEDDSEEAEEAAEPDAGGEDA</sequence>
<name>A0A1G8JRA4_9BACI</name>
<dbReference type="PANTHER" id="PTHR30469">
    <property type="entry name" value="MULTIDRUG RESISTANCE PROTEIN MDTA"/>
    <property type="match status" value="1"/>
</dbReference>